<accession>A0A4U0XN69</accession>
<keyword evidence="13 19" id="KW-0505">Motor protein</keyword>
<feature type="compositionally biased region" description="Pro residues" evidence="20">
    <location>
        <begin position="1950"/>
        <end position="1959"/>
    </location>
</feature>
<feature type="region of interest" description="Disordered" evidence="20">
    <location>
        <begin position="362"/>
        <end position="399"/>
    </location>
</feature>
<dbReference type="InterPro" id="IPR036028">
    <property type="entry name" value="SH3-like_dom_sf"/>
</dbReference>
<evidence type="ECO:0000259" key="21">
    <source>
        <dbReference type="PROSITE" id="PS50002"/>
    </source>
</evidence>
<keyword evidence="8" id="KW-0677">Repeat</keyword>
<dbReference type="GO" id="GO:0006298">
    <property type="term" value="P:mismatch repair"/>
    <property type="evidence" value="ECO:0007669"/>
    <property type="project" value="InterPro"/>
</dbReference>
<dbReference type="SUPFAM" id="SSF55874">
    <property type="entry name" value="ATPase domain of HSP90 chaperone/DNA topoisomerase II/histidine kinase"/>
    <property type="match status" value="1"/>
</dbReference>
<evidence type="ECO:0000256" key="19">
    <source>
        <dbReference type="PROSITE-ProRule" id="PRU00782"/>
    </source>
</evidence>
<dbReference type="STRING" id="331657.A0A4U0XN69"/>
<dbReference type="InterPro" id="IPR001609">
    <property type="entry name" value="Myosin_head_motor_dom-like"/>
</dbReference>
<evidence type="ECO:0000256" key="5">
    <source>
        <dbReference type="ARBA" id="ARBA00022443"/>
    </source>
</evidence>
<gene>
    <name evidence="24" type="ORF">B0A49_02311</name>
</gene>
<dbReference type="Pfam" id="PF06017">
    <property type="entry name" value="Myosin_TH1"/>
    <property type="match status" value="1"/>
</dbReference>
<dbReference type="Gene3D" id="2.30.30.40">
    <property type="entry name" value="SH3 Domains"/>
    <property type="match status" value="1"/>
</dbReference>
<dbReference type="GO" id="GO:0001411">
    <property type="term" value="C:hyphal tip"/>
    <property type="evidence" value="ECO:0007669"/>
    <property type="project" value="UniProtKB-ARBA"/>
</dbReference>
<evidence type="ECO:0000256" key="17">
    <source>
        <dbReference type="ARBA" id="ARBA00032645"/>
    </source>
</evidence>
<dbReference type="InterPro" id="IPR027417">
    <property type="entry name" value="P-loop_NTPase"/>
</dbReference>
<dbReference type="Gene3D" id="1.20.5.4820">
    <property type="match status" value="1"/>
</dbReference>
<dbReference type="FunFam" id="1.10.10.820:FF:000001">
    <property type="entry name" value="Myosin heavy chain"/>
    <property type="match status" value="1"/>
</dbReference>
<dbReference type="InterPro" id="IPR036890">
    <property type="entry name" value="HATPase_C_sf"/>
</dbReference>
<dbReference type="Gene3D" id="3.30.230.10">
    <property type="match status" value="1"/>
</dbReference>
<protein>
    <recommendedName>
        <fullName evidence="4">Myosin-1</fullName>
    </recommendedName>
    <alternativeName>
        <fullName evidence="17">Class I unconventional myosin</fullName>
    </alternativeName>
    <alternativeName>
        <fullName evidence="16">Type I myosin</fullName>
    </alternativeName>
</protein>
<dbReference type="Proteomes" id="UP000308768">
    <property type="component" value="Unassembled WGS sequence"/>
</dbReference>
<dbReference type="InterPro" id="IPR010926">
    <property type="entry name" value="Myosin_TH1"/>
</dbReference>
<dbReference type="InterPro" id="IPR014721">
    <property type="entry name" value="Ribsml_uS5_D2-typ_fold_subgr"/>
</dbReference>
<feature type="compositionally biased region" description="Polar residues" evidence="20">
    <location>
        <begin position="597"/>
        <end position="607"/>
    </location>
</feature>
<dbReference type="EMBL" id="NAJN01000208">
    <property type="protein sequence ID" value="TKA77028.1"/>
    <property type="molecule type" value="Genomic_DNA"/>
</dbReference>
<feature type="compositionally biased region" description="Low complexity" evidence="20">
    <location>
        <begin position="1884"/>
        <end position="1906"/>
    </location>
</feature>
<evidence type="ECO:0000256" key="4">
    <source>
        <dbReference type="ARBA" id="ARBA00016187"/>
    </source>
</evidence>
<reference evidence="24 25" key="1">
    <citation type="submission" date="2017-03" db="EMBL/GenBank/DDBJ databases">
        <title>Genomes of endolithic fungi from Antarctica.</title>
        <authorList>
            <person name="Coleine C."/>
            <person name="Masonjones S."/>
            <person name="Stajich J.E."/>
        </authorList>
    </citation>
    <scope>NUCLEOTIDE SEQUENCE [LARGE SCALE GENOMIC DNA]</scope>
    <source>
        <strain evidence="24 25">CCFEE 5187</strain>
    </source>
</reference>
<keyword evidence="25" id="KW-1185">Reference proteome</keyword>
<dbReference type="InterPro" id="IPR020568">
    <property type="entry name" value="Ribosomal_Su5_D2-typ_SF"/>
</dbReference>
<dbReference type="SUPFAM" id="SSF54211">
    <property type="entry name" value="Ribosomal protein S5 domain 2-like"/>
    <property type="match status" value="1"/>
</dbReference>
<evidence type="ECO:0000256" key="8">
    <source>
        <dbReference type="ARBA" id="ARBA00022737"/>
    </source>
</evidence>
<dbReference type="Pfam" id="PF22773">
    <property type="entry name" value="Myo1_CA"/>
    <property type="match status" value="1"/>
</dbReference>
<dbReference type="PROSITE" id="PS51757">
    <property type="entry name" value="TH1"/>
    <property type="match status" value="1"/>
</dbReference>
<dbReference type="GO" id="GO:0016459">
    <property type="term" value="C:myosin complex"/>
    <property type="evidence" value="ECO:0007669"/>
    <property type="project" value="UniProtKB-KW"/>
</dbReference>
<evidence type="ECO:0000256" key="9">
    <source>
        <dbReference type="ARBA" id="ARBA00022741"/>
    </source>
</evidence>
<dbReference type="InterPro" id="IPR036961">
    <property type="entry name" value="Kinesin_motor_dom_sf"/>
</dbReference>
<dbReference type="NCBIfam" id="TIGR00585">
    <property type="entry name" value="mutl"/>
    <property type="match status" value="1"/>
</dbReference>
<dbReference type="PRINTS" id="PR00193">
    <property type="entry name" value="MYOSINHEAVY"/>
</dbReference>
<evidence type="ECO:0000256" key="15">
    <source>
        <dbReference type="ARBA" id="ARBA00023212"/>
    </source>
</evidence>
<evidence type="ECO:0000256" key="2">
    <source>
        <dbReference type="ARBA" id="ARBA00006082"/>
    </source>
</evidence>
<keyword evidence="11 19" id="KW-0067">ATP-binding</keyword>
<feature type="region of interest" description="Disordered" evidence="20">
    <location>
        <begin position="2044"/>
        <end position="2139"/>
    </location>
</feature>
<feature type="domain" description="Myosin motor" evidence="22">
    <location>
        <begin position="925"/>
        <end position="1604"/>
    </location>
</feature>
<dbReference type="GO" id="GO:0051015">
    <property type="term" value="F:actin filament binding"/>
    <property type="evidence" value="ECO:0007669"/>
    <property type="project" value="TreeGrafter"/>
</dbReference>
<dbReference type="GO" id="GO:0016787">
    <property type="term" value="F:hydrolase activity"/>
    <property type="evidence" value="ECO:0007669"/>
    <property type="project" value="UniProtKB-KW"/>
</dbReference>
<sequence>MSIKALPQKTVTAIGSSQVLTDPASAVKELVDNSLDARATAIFVEIAVNTLDVIQVRDNGHGIAPEDRELVARRYCTSKIRDFADLKGVGSKWLGFRGEALASAADMSGGLSVVTRVEGEDVAVGLRIGQDGSITGQERASHPVGTTIRITDFFKPQSVRKQVALKSSVRCLVKIKRTLQAYALARPTIRFSLRVLKAKNDKGNWIYAPKPGAGVEDAAFKVVGKDCASQCRWSILESDGFEVQAFLPKSDADCAKISNVGHFLSIDSRPVSTVRGVLKQVITLFKEKLRSVSPHLQNAKDPFICINIVCPSESYDPNVEPAKDDVMFEDSALVLAAVEKLFFTVYVPTIIVQAATEAQVGNHAAGRLSVGPDKARSYDDDEIRESDPPRKKPRTFRPNMYGCDEEDIGVLASEPPTLLEEDLDTEQGARDITLSNPWVMAKMNTPIKTKAASYTRQPIASQDHTRSGPVSSSPSKPDSQPHYPAQMLLTPQASSPAARLPAVKVPQHDARVIGAHHRLPPHQAFTTPTGATHSEDDEATFLATRQSARQPSYVSSPSRSASETVDDDSVPTRTLALGTPLHLIPDASGKPRRSMPRKQQQQQNTNKPFVLPVHNPEVVWFQNTPLTLESPGGYRPKRNPAVGRKTAAGNGLVLQGEPGELLSAPKPLMPPNHNRDIRDFVAAGESQAPTLKMRRPPCSDESTEHPQELPVPEPRPRSHGTRDFVAASKLLNLENDESENLSAPKGSVRRLRPQTTDGSALAEVTGNGAPLVDWVDNDATAVSPRPPRSRTTDAAHEKLHRSKSSRLPLERVPAQSRTQNVILARSTSRTAVLQEVQRFYLSDVHRVAWNEEPDEAYVTFGQPPTNVELAAWTGRLASQLITMFPEVTKRAGRKKDASSANQASGTGGKPQVRKAVFESTKKKEVGVSDLTLISKISNEAINDNLKKRFENAEIYTYIGHVLVSVNPFRDLGIYTDKVLESYKGKNRLEVPPHVFAIAEASYYNMNAYKENQCIIISGESGAGKTEAAKRIMQYIANVSGTTNSEIQKVKDMVLATNPLLESFGNAKTLRNNNSSRFGKYLEIQFNAQGEPMGANINNYLLEKSRVVGQILNERNFHIFYQFTKGGTQQYRDTFGVQQPQSYVYTSRSKCYDVQGIDDHGDFRDTLNAMKVIGLSQAEQDNILRMLAAILWLGNVTFGEDDQGNAAIQDQSVVDFVAYLLEVDSAHVNKALRIRIMETSRGGRRGSMYEVPLNPAQAGSVRDALAKAIYNNMFDWIVQRVNASLKARGTSAHSIGILDIYGFEIFERNSFEQLCINYVNEKLQQIFIQLTLKTEQEEYAREQIKWTPIQYFDNKVVCELIEEKRPPGVFAALNDACATAHADPAAADQTFVSRLNALSSNPNFQPRQGQFVIKHYAGDVSYAVEGMTDKNKDQLLKDLLNLVGESSNDFLRTLFPEQIDQDNKRRPPTAGDKIKASANDLVATLMKASPSYIRTIKPNENKSPQEYNVANVLHQIKYLGLQENVRIRRAGFAYRQTFEKFVERFYLLSPKTSYAGDYTWTGDAKSGTLQILKDSSIPVEEYQMGVSKAFIKTPETLFALETMRDRYWHNMAIRIQRAWRNYLRYRIECATRIQRFWRKKTGGREFLEFRDYGHQVLQGRKERRRYSLVGSRRFMGDYLGVGNQGSPAQLLRNAVGGNETILFSCRCETLVSKLGRSSKPEPRTLVLTVRSVYIVKQALINRQLSIQAERTIPLGAIKFISTSTLKDDWFAIGAASAQEPDPLVSCVFKTEFFAQLKRALRGNLNLKISDNIEYNKKPGKLAVIKVVKDNLAPRDDIYKSGTIHTGPGEPPHSVSKPTPKGRQVAGKPITKGKLLRPGGPGGGPSKLASRPAPAQQRPIPQAIPQPATVQPRPVPQPASAQPRAVPQPIAAINGTSHSRNVSTSSTASARGPPPPPPAAPPASQDPTYRARYDFEGQTSGELSLRKDEIIVVTQKENNGKHGLLQSEHWVIEANNSDKGWWLARRLDHSASGWTPSAYLEEHISRAAPPPAPPAAARSVPAPSATARTPVPNGNTPANGLLQPGVRAKPTPPAPPAKRPAGRKPLPSPAPRDSGYSNGGSGTDTSGAATPNTAATASGGNLAGGLAEALRARQAAMQPRRDAEEDDW</sequence>
<keyword evidence="15" id="KW-0206">Cytoskeleton</keyword>
<dbReference type="Gene3D" id="1.20.58.530">
    <property type="match status" value="1"/>
</dbReference>
<dbReference type="GO" id="GO:0006897">
    <property type="term" value="P:endocytosis"/>
    <property type="evidence" value="ECO:0007669"/>
    <property type="project" value="TreeGrafter"/>
</dbReference>
<feature type="compositionally biased region" description="Low complexity" evidence="20">
    <location>
        <begin position="552"/>
        <end position="562"/>
    </location>
</feature>
<evidence type="ECO:0000256" key="10">
    <source>
        <dbReference type="ARBA" id="ARBA00022801"/>
    </source>
</evidence>
<dbReference type="GO" id="GO:0061982">
    <property type="term" value="P:meiosis I cell cycle process"/>
    <property type="evidence" value="ECO:0007669"/>
    <property type="project" value="UniProtKB-ARBA"/>
</dbReference>
<feature type="region of interest" description="Disordered" evidence="20">
    <location>
        <begin position="450"/>
        <end position="484"/>
    </location>
</feature>
<evidence type="ECO:0000259" key="23">
    <source>
        <dbReference type="PROSITE" id="PS51757"/>
    </source>
</evidence>
<dbReference type="OrthoDB" id="6108017at2759"/>
<keyword evidence="12 19" id="KW-0518">Myosin</keyword>
<dbReference type="InterPro" id="IPR036072">
    <property type="entry name" value="MYSc_Myo1"/>
</dbReference>
<dbReference type="Pfam" id="PF00063">
    <property type="entry name" value="Myosin_head"/>
    <property type="match status" value="1"/>
</dbReference>
<evidence type="ECO:0000259" key="22">
    <source>
        <dbReference type="PROSITE" id="PS51456"/>
    </source>
</evidence>
<keyword evidence="7" id="KW-0597">Phosphoprotein</keyword>
<dbReference type="GO" id="GO:0005886">
    <property type="term" value="C:plasma membrane"/>
    <property type="evidence" value="ECO:0007669"/>
    <property type="project" value="TreeGrafter"/>
</dbReference>
<feature type="region of interest" description="Actin-binding" evidence="19">
    <location>
        <begin position="1477"/>
        <end position="1499"/>
    </location>
</feature>
<dbReference type="Pfam" id="PF13589">
    <property type="entry name" value="HATPase_c_3"/>
    <property type="match status" value="1"/>
</dbReference>
<dbReference type="InterPro" id="IPR002099">
    <property type="entry name" value="MutL/Mlh/PMS"/>
</dbReference>
<evidence type="ECO:0000256" key="13">
    <source>
        <dbReference type="ARBA" id="ARBA00023175"/>
    </source>
</evidence>
<dbReference type="Pfam" id="PF01119">
    <property type="entry name" value="DNA_mis_repair"/>
    <property type="match status" value="1"/>
</dbReference>
<dbReference type="Gene3D" id="3.30.565.10">
    <property type="entry name" value="Histidine kinase-like ATPase, C-terminal domain"/>
    <property type="match status" value="1"/>
</dbReference>
<keyword evidence="6" id="KW-0963">Cytoplasm</keyword>
<dbReference type="SMART" id="SM00326">
    <property type="entry name" value="SH3"/>
    <property type="match status" value="1"/>
</dbReference>
<dbReference type="FunFam" id="1.20.120.720:FF:000015">
    <property type="entry name" value="Myosin I"/>
    <property type="match status" value="1"/>
</dbReference>
<evidence type="ECO:0000256" key="18">
    <source>
        <dbReference type="PROSITE-ProRule" id="PRU00192"/>
    </source>
</evidence>
<evidence type="ECO:0000256" key="14">
    <source>
        <dbReference type="ARBA" id="ARBA00023203"/>
    </source>
</evidence>
<dbReference type="CDD" id="cd11858">
    <property type="entry name" value="SH3_Myosin-I_fungi"/>
    <property type="match status" value="1"/>
</dbReference>
<evidence type="ECO:0000256" key="7">
    <source>
        <dbReference type="ARBA" id="ARBA00022553"/>
    </source>
</evidence>
<dbReference type="SMART" id="SM01340">
    <property type="entry name" value="DNA_mis_repair"/>
    <property type="match status" value="1"/>
</dbReference>
<dbReference type="InterPro" id="IPR054489">
    <property type="entry name" value="Myo1_CA"/>
</dbReference>
<name>A0A4U0XN69_9PEZI</name>
<evidence type="ECO:0000256" key="11">
    <source>
        <dbReference type="ARBA" id="ARBA00022840"/>
    </source>
</evidence>
<feature type="binding site" evidence="19">
    <location>
        <begin position="1018"/>
        <end position="1025"/>
    </location>
    <ligand>
        <name>ATP</name>
        <dbReference type="ChEBI" id="CHEBI:30616"/>
    </ligand>
</feature>
<dbReference type="GO" id="GO:0000146">
    <property type="term" value="F:microfilament motor activity"/>
    <property type="evidence" value="ECO:0007669"/>
    <property type="project" value="TreeGrafter"/>
</dbReference>
<comment type="caution">
    <text evidence="24">The sequence shown here is derived from an EMBL/GenBank/DDBJ whole genome shotgun (WGS) entry which is preliminary data.</text>
</comment>
<dbReference type="GO" id="GO:0005634">
    <property type="term" value="C:nucleus"/>
    <property type="evidence" value="ECO:0007669"/>
    <property type="project" value="UniProtKB-ARBA"/>
</dbReference>
<dbReference type="GO" id="GO:0051666">
    <property type="term" value="P:actin cortical patch localization"/>
    <property type="evidence" value="ECO:0007669"/>
    <property type="project" value="TreeGrafter"/>
</dbReference>
<feature type="region of interest" description="Disordered" evidence="20">
    <location>
        <begin position="687"/>
        <end position="765"/>
    </location>
</feature>
<feature type="region of interest" description="Disordered" evidence="20">
    <location>
        <begin position="778"/>
        <end position="813"/>
    </location>
</feature>
<proteinExistence type="inferred from homology"/>
<dbReference type="PROSITE" id="PS00058">
    <property type="entry name" value="DNA_MISMATCH_REPAIR_1"/>
    <property type="match status" value="1"/>
</dbReference>
<dbReference type="PANTHER" id="PTHR13140">
    <property type="entry name" value="MYOSIN"/>
    <property type="match status" value="1"/>
</dbReference>
<feature type="region of interest" description="Disordered" evidence="20">
    <location>
        <begin position="544"/>
        <end position="607"/>
    </location>
</feature>
<evidence type="ECO:0000256" key="12">
    <source>
        <dbReference type="ARBA" id="ARBA00023123"/>
    </source>
</evidence>
<dbReference type="SUPFAM" id="SSF52540">
    <property type="entry name" value="P-loop containing nucleoside triphosphate hydrolases"/>
    <property type="match status" value="1"/>
</dbReference>
<dbReference type="GO" id="GO:0030428">
    <property type="term" value="C:cell septum"/>
    <property type="evidence" value="ECO:0007669"/>
    <property type="project" value="UniProtKB-ARBA"/>
</dbReference>
<keyword evidence="10" id="KW-0378">Hydrolase</keyword>
<dbReference type="Gene3D" id="1.10.10.820">
    <property type="match status" value="1"/>
</dbReference>
<dbReference type="SMART" id="SM00242">
    <property type="entry name" value="MYSc"/>
    <property type="match status" value="1"/>
</dbReference>
<comment type="similarity">
    <text evidence="3 19">Belongs to the TRAFAC class myosin-kinesin ATPase superfamily. Myosin family.</text>
</comment>
<feature type="domain" description="TH1" evidence="23">
    <location>
        <begin position="1662"/>
        <end position="1850"/>
    </location>
</feature>
<feature type="compositionally biased region" description="Low complexity" evidence="20">
    <location>
        <begin position="2053"/>
        <end position="2066"/>
    </location>
</feature>
<dbReference type="PANTHER" id="PTHR13140:SF837">
    <property type="entry name" value="MYOSIN-3-RELATED"/>
    <property type="match status" value="1"/>
</dbReference>
<dbReference type="CDD" id="cd01378">
    <property type="entry name" value="MYSc_Myo1"/>
    <property type="match status" value="1"/>
</dbReference>
<dbReference type="InterPro" id="IPR014762">
    <property type="entry name" value="DNA_mismatch_repair_CS"/>
</dbReference>
<feature type="domain" description="SH3" evidence="21">
    <location>
        <begin position="1962"/>
        <end position="2043"/>
    </location>
</feature>
<evidence type="ECO:0000256" key="1">
    <source>
        <dbReference type="ARBA" id="ARBA00004134"/>
    </source>
</evidence>
<organism evidence="24 25">
    <name type="scientific">Cryomyces minteri</name>
    <dbReference type="NCBI Taxonomy" id="331657"/>
    <lineage>
        <taxon>Eukaryota</taxon>
        <taxon>Fungi</taxon>
        <taxon>Dikarya</taxon>
        <taxon>Ascomycota</taxon>
        <taxon>Pezizomycotina</taxon>
        <taxon>Dothideomycetes</taxon>
        <taxon>Dothideomycetes incertae sedis</taxon>
        <taxon>Cryomyces</taxon>
    </lineage>
</organism>
<dbReference type="GO" id="GO:0007015">
    <property type="term" value="P:actin filament organization"/>
    <property type="evidence" value="ECO:0007669"/>
    <property type="project" value="TreeGrafter"/>
</dbReference>
<evidence type="ECO:0000256" key="16">
    <source>
        <dbReference type="ARBA" id="ARBA00029665"/>
    </source>
</evidence>
<keyword evidence="9 19" id="KW-0547">Nucleotide-binding</keyword>
<evidence type="ECO:0000256" key="6">
    <source>
        <dbReference type="ARBA" id="ARBA00022490"/>
    </source>
</evidence>
<feature type="compositionally biased region" description="Polar residues" evidence="20">
    <location>
        <begin position="452"/>
        <end position="478"/>
    </location>
</feature>
<dbReference type="Gene3D" id="1.20.120.720">
    <property type="entry name" value="Myosin VI head, motor domain, U50 subdomain"/>
    <property type="match status" value="1"/>
</dbReference>
<dbReference type="FunFam" id="1.20.5.4820:FF:000004">
    <property type="entry name" value="Myosin IE"/>
    <property type="match status" value="1"/>
</dbReference>
<dbReference type="SUPFAM" id="SSF50044">
    <property type="entry name" value="SH3-domain"/>
    <property type="match status" value="1"/>
</dbReference>
<evidence type="ECO:0000313" key="25">
    <source>
        <dbReference type="Proteomes" id="UP000308768"/>
    </source>
</evidence>
<dbReference type="Pfam" id="PF00018">
    <property type="entry name" value="SH3_1"/>
    <property type="match status" value="1"/>
</dbReference>
<feature type="region of interest" description="Disordered" evidence="20">
    <location>
        <begin position="1836"/>
        <end position="1966"/>
    </location>
</feature>
<comment type="subcellular location">
    <subcellularLocation>
        <location evidence="1">Cytoplasm</location>
        <location evidence="1">Cytoskeleton</location>
        <location evidence="1">Actin patch</location>
    </subcellularLocation>
</comment>
<dbReference type="InterPro" id="IPR013507">
    <property type="entry name" value="DNA_mismatch_S5_2-like"/>
</dbReference>
<evidence type="ECO:0000313" key="24">
    <source>
        <dbReference type="EMBL" id="TKA77028.1"/>
    </source>
</evidence>
<dbReference type="PROSITE" id="PS50002">
    <property type="entry name" value="SH3"/>
    <property type="match status" value="1"/>
</dbReference>
<dbReference type="PROSITE" id="PS51456">
    <property type="entry name" value="MYOSIN_MOTOR"/>
    <property type="match status" value="1"/>
</dbReference>
<dbReference type="InterPro" id="IPR035535">
    <property type="entry name" value="Fungal_myosin-I_SH3"/>
</dbReference>
<dbReference type="FunFam" id="3.30.565.10:FF:000017">
    <property type="entry name" value="PMS1 homolog 1, mismatch repair system component"/>
    <property type="match status" value="1"/>
</dbReference>
<dbReference type="CDD" id="cd16926">
    <property type="entry name" value="HATPase_MutL-MLH-PMS-like"/>
    <property type="match status" value="1"/>
</dbReference>
<dbReference type="Gene3D" id="3.40.850.10">
    <property type="entry name" value="Kinesin motor domain"/>
    <property type="match status" value="1"/>
</dbReference>
<dbReference type="GO" id="GO:0030479">
    <property type="term" value="C:actin cortical patch"/>
    <property type="evidence" value="ECO:0007669"/>
    <property type="project" value="UniProtKB-SubCell"/>
</dbReference>
<keyword evidence="14 19" id="KW-0009">Actin-binding</keyword>
<evidence type="ECO:0000256" key="3">
    <source>
        <dbReference type="ARBA" id="ARBA00008314"/>
    </source>
</evidence>
<dbReference type="GO" id="GO:0030983">
    <property type="term" value="F:mismatched DNA binding"/>
    <property type="evidence" value="ECO:0007669"/>
    <property type="project" value="InterPro"/>
</dbReference>
<dbReference type="FunFam" id="1.20.58.530:FF:000007">
    <property type="entry name" value="Myosin IE"/>
    <property type="match status" value="1"/>
</dbReference>
<keyword evidence="5 18" id="KW-0728">SH3 domain</keyword>
<dbReference type="GO" id="GO:0005524">
    <property type="term" value="F:ATP binding"/>
    <property type="evidence" value="ECO:0007669"/>
    <property type="project" value="UniProtKB-UniRule"/>
</dbReference>
<feature type="region of interest" description="Disordered" evidence="20">
    <location>
        <begin position="891"/>
        <end position="914"/>
    </location>
</feature>
<comment type="similarity">
    <text evidence="2">Belongs to the DNA mismatch repair MutL/HexB family.</text>
</comment>
<evidence type="ECO:0000256" key="20">
    <source>
        <dbReference type="SAM" id="MobiDB-lite"/>
    </source>
</evidence>
<dbReference type="InterPro" id="IPR001452">
    <property type="entry name" value="SH3_domain"/>
</dbReference>